<dbReference type="GO" id="GO:0019888">
    <property type="term" value="F:protein phosphatase regulator activity"/>
    <property type="evidence" value="ECO:0007669"/>
    <property type="project" value="TreeGrafter"/>
</dbReference>
<dbReference type="RefSeq" id="XP_029218424.1">
    <property type="nucleotide sequence ID" value="XM_029364841.1"/>
</dbReference>
<dbReference type="KEGG" id="bbes:BESB_064460"/>
<name>A0A2A9M8W1_BESBE</name>
<sequence>MGEGNPCAENRRRCRASGPGAASCAERPTEGHGPIGLSRDDRKLPFSASQEPSVPPPGGCGSAAPETLLQALKMLSQRPPFADFGVRSTPFSLKSGSRGDATGQAPRARGRSRPLANESRGEPDEDAAQACGESQSRETSEQPHGGGARTGPKGVAAAFAGRASSPACSRRSPRGIGGFLGAHGCSNASSAWLDDVMVPFLCDSRVRRFILQTKSLADQNEPEKVGTLFERALQAYQATSSSAFTAAFSPLDSSAGASPFHSSLPSASSPVPTGALSASSFPGFSPAFAGAAGGLGGGVSPSYLRRPVDVVPNPKRPASASSPLADRVARKFPQVKPAASSSDSLPTLTQDEGEGPRGGAAVARSSDKTKKSSPAAAEDAERETLEERQEADGFPAGHALLGEEGDEESPPLSRRTETDAGDFRSIPVQGGETGGRVSAEDEEERSGAASEAEDPSRKAKRKKEETSRQAIGTEDPASDGGVPQPQGERSTAVAAPDHAREEEMPEGEAKTSRASPTSRSKRKIEAREDNVAAGPPPARKEPPAAKTSLDSDASLSLRDYIIRQHKMLNVKPAAKVTGEALAALEEVFGRHPDGISDPNVFAEEVVVPLLGLGEYMSSRLFGMVDRHDTGTVSLPMMKEFWANRLVLASEDPTTIDEGFPSAKLPVFLLPASASDDGSRRPSLFVNEDVVPHVVKRGSARNFFNVVKQDGADAITADDLRPWVEEVLRQAPDMAFLNEPSAAEFAARYVDSVITRIMFEVDTEDTGRVSLKALKHSCLPHVWFTLRPGVELSVIRRFFSYEHFYVFYCTFHALDEDEDFLLDRSDVRRHDTHNMNIEVEERLFLQVARPFRSPKTGYMCFEDWIWFLLVYHDVTSERAIQFWFKIFDIDGDGVLRDHEIEVFFNAQVDRFRLRDDKLPTYRDFICPMCDALRVPYASGLRCRDLLRDPVCGGCFINCLLKRAAFQAMDEGESMTSIAKGSPWDRQLIELTPFEIFASQQYQELTARKGEECFIDESSSFLDESEGSQSDESLVTEGGSAESIEV</sequence>
<feature type="region of interest" description="Disordered" evidence="2">
    <location>
        <begin position="1017"/>
        <end position="1044"/>
    </location>
</feature>
<feature type="compositionally biased region" description="Basic and acidic residues" evidence="2">
    <location>
        <begin position="454"/>
        <end position="467"/>
    </location>
</feature>
<dbReference type="VEuPathDB" id="ToxoDB:BESB_064460"/>
<dbReference type="GO" id="GO:0000159">
    <property type="term" value="C:protein phosphatase type 2A complex"/>
    <property type="evidence" value="ECO:0007669"/>
    <property type="project" value="TreeGrafter"/>
</dbReference>
<comment type="caution">
    <text evidence="4">The sequence shown here is derived from an EMBL/GenBank/DDBJ whole genome shotgun (WGS) entry which is preliminary data.</text>
</comment>
<dbReference type="EMBL" id="NWUJ01000006">
    <property type="protein sequence ID" value="PFH34415.1"/>
    <property type="molecule type" value="Genomic_DNA"/>
</dbReference>
<feature type="region of interest" description="Disordered" evidence="2">
    <location>
        <begin position="1"/>
        <end position="65"/>
    </location>
</feature>
<feature type="region of interest" description="Disordered" evidence="2">
    <location>
        <begin position="81"/>
        <end position="158"/>
    </location>
</feature>
<dbReference type="PROSITE" id="PS50222">
    <property type="entry name" value="EF_HAND_2"/>
    <property type="match status" value="1"/>
</dbReference>
<dbReference type="SUPFAM" id="SSF47473">
    <property type="entry name" value="EF-hand"/>
    <property type="match status" value="2"/>
</dbReference>
<evidence type="ECO:0000256" key="1">
    <source>
        <dbReference type="ARBA" id="ARBA00022723"/>
    </source>
</evidence>
<dbReference type="Proteomes" id="UP000224006">
    <property type="component" value="Chromosome VI"/>
</dbReference>
<feature type="domain" description="EF-hand" evidence="3">
    <location>
        <begin position="874"/>
        <end position="909"/>
    </location>
</feature>
<dbReference type="Gene3D" id="1.10.238.220">
    <property type="match status" value="1"/>
</dbReference>
<evidence type="ECO:0000313" key="5">
    <source>
        <dbReference type="Proteomes" id="UP000224006"/>
    </source>
</evidence>
<dbReference type="Pfam" id="PF17958">
    <property type="entry name" value="EF-hand_13"/>
    <property type="match status" value="1"/>
</dbReference>
<dbReference type="OrthoDB" id="5586at2759"/>
<keyword evidence="1" id="KW-0479">Metal-binding</keyword>
<dbReference type="STRING" id="94643.A0A2A9M8W1"/>
<feature type="region of interest" description="Disordered" evidence="2">
    <location>
        <begin position="333"/>
        <end position="551"/>
    </location>
</feature>
<reference evidence="4 5" key="1">
    <citation type="submission" date="2017-09" db="EMBL/GenBank/DDBJ databases">
        <title>Genome sequencing of Besnoitia besnoiti strain Bb-Ger1.</title>
        <authorList>
            <person name="Schares G."/>
            <person name="Venepally P."/>
            <person name="Lorenzi H.A."/>
        </authorList>
    </citation>
    <scope>NUCLEOTIDE SEQUENCE [LARGE SCALE GENOMIC DNA]</scope>
    <source>
        <strain evidence="4 5">Bb-Ger1</strain>
    </source>
</reference>
<proteinExistence type="predicted"/>
<dbReference type="GO" id="GO:0005509">
    <property type="term" value="F:calcium ion binding"/>
    <property type="evidence" value="ECO:0007669"/>
    <property type="project" value="InterPro"/>
</dbReference>
<dbReference type="InterPro" id="IPR041534">
    <property type="entry name" value="EF-hand_13"/>
</dbReference>
<dbReference type="PANTHER" id="PTHR14095:SF0">
    <property type="entry name" value="MIP22305P"/>
    <property type="match status" value="1"/>
</dbReference>
<keyword evidence="5" id="KW-1185">Reference proteome</keyword>
<dbReference type="AlphaFoldDB" id="A0A2A9M8W1"/>
<feature type="compositionally biased region" description="Polar residues" evidence="2">
    <location>
        <begin position="339"/>
        <end position="350"/>
    </location>
</feature>
<dbReference type="PANTHER" id="PTHR14095">
    <property type="entry name" value="PHOSPHATASE 2A REGULATORY SUBUNIT-RELATED"/>
    <property type="match status" value="1"/>
</dbReference>
<feature type="compositionally biased region" description="Basic and acidic residues" evidence="2">
    <location>
        <begin position="497"/>
        <end position="511"/>
    </location>
</feature>
<dbReference type="GeneID" id="40311374"/>
<evidence type="ECO:0000256" key="2">
    <source>
        <dbReference type="SAM" id="MobiDB-lite"/>
    </source>
</evidence>
<dbReference type="InterPro" id="IPR011992">
    <property type="entry name" value="EF-hand-dom_pair"/>
</dbReference>
<dbReference type="InterPro" id="IPR002048">
    <property type="entry name" value="EF_hand_dom"/>
</dbReference>
<dbReference type="Gene3D" id="1.10.238.10">
    <property type="entry name" value="EF-hand"/>
    <property type="match status" value="1"/>
</dbReference>
<feature type="compositionally biased region" description="Polar residues" evidence="2">
    <location>
        <begin position="1017"/>
        <end position="1031"/>
    </location>
</feature>
<feature type="compositionally biased region" description="Basic and acidic residues" evidence="2">
    <location>
        <begin position="382"/>
        <end position="391"/>
    </location>
</feature>
<evidence type="ECO:0000259" key="3">
    <source>
        <dbReference type="PROSITE" id="PS50222"/>
    </source>
</evidence>
<protein>
    <recommendedName>
        <fullName evidence="3">EF-hand domain-containing protein</fullName>
    </recommendedName>
</protein>
<gene>
    <name evidence="4" type="ORF">BESB_064460</name>
</gene>
<organism evidence="4 5">
    <name type="scientific">Besnoitia besnoiti</name>
    <name type="common">Apicomplexan protozoan</name>
    <dbReference type="NCBI Taxonomy" id="94643"/>
    <lineage>
        <taxon>Eukaryota</taxon>
        <taxon>Sar</taxon>
        <taxon>Alveolata</taxon>
        <taxon>Apicomplexa</taxon>
        <taxon>Conoidasida</taxon>
        <taxon>Coccidia</taxon>
        <taxon>Eucoccidiorida</taxon>
        <taxon>Eimeriorina</taxon>
        <taxon>Sarcocystidae</taxon>
        <taxon>Besnoitia</taxon>
    </lineage>
</organism>
<evidence type="ECO:0000313" key="4">
    <source>
        <dbReference type="EMBL" id="PFH34415.1"/>
    </source>
</evidence>
<accession>A0A2A9M8W1</accession>